<name>A0A0F8YH91_9ZZZZ</name>
<reference evidence="2" key="1">
    <citation type="journal article" date="2015" name="Nature">
        <title>Complex archaea that bridge the gap between prokaryotes and eukaryotes.</title>
        <authorList>
            <person name="Spang A."/>
            <person name="Saw J.H."/>
            <person name="Jorgensen S.L."/>
            <person name="Zaremba-Niedzwiedzka K."/>
            <person name="Martijn J."/>
            <person name="Lind A.E."/>
            <person name="van Eijk R."/>
            <person name="Schleper C."/>
            <person name="Guy L."/>
            <person name="Ettema T.J."/>
        </authorList>
    </citation>
    <scope>NUCLEOTIDE SEQUENCE</scope>
</reference>
<dbReference type="EMBL" id="LAZR01066443">
    <property type="protein sequence ID" value="KKK53554.1"/>
    <property type="molecule type" value="Genomic_DNA"/>
</dbReference>
<comment type="caution">
    <text evidence="2">The sequence shown here is derived from an EMBL/GenBank/DDBJ whole genome shotgun (WGS) entry which is preliminary data.</text>
</comment>
<organism evidence="2">
    <name type="scientific">marine sediment metagenome</name>
    <dbReference type="NCBI Taxonomy" id="412755"/>
    <lineage>
        <taxon>unclassified sequences</taxon>
        <taxon>metagenomes</taxon>
        <taxon>ecological metagenomes</taxon>
    </lineage>
</organism>
<accession>A0A0F8YH91</accession>
<proteinExistence type="predicted"/>
<feature type="region of interest" description="Disordered" evidence="1">
    <location>
        <begin position="21"/>
        <end position="48"/>
    </location>
</feature>
<evidence type="ECO:0000313" key="2">
    <source>
        <dbReference type="EMBL" id="KKK53554.1"/>
    </source>
</evidence>
<sequence>MPVVARGKQIVEKNTGKVVGTAKSHENAVKSARARNAASHGWKPTRGK</sequence>
<gene>
    <name evidence="2" type="ORF">LCGC14_3093610</name>
</gene>
<protein>
    <submittedName>
        <fullName evidence="2">Uncharacterized protein</fullName>
    </submittedName>
</protein>
<evidence type="ECO:0000256" key="1">
    <source>
        <dbReference type="SAM" id="MobiDB-lite"/>
    </source>
</evidence>
<dbReference type="AlphaFoldDB" id="A0A0F8YH91"/>